<protein>
    <submittedName>
        <fullName evidence="3">Uncharacterized protein</fullName>
    </submittedName>
</protein>
<keyword evidence="1" id="KW-0560">Oxidoreductase</keyword>
<keyword evidence="2" id="KW-0503">Monooxygenase</keyword>
<keyword evidence="4" id="KW-1185">Reference proteome</keyword>
<reference evidence="3 4" key="1">
    <citation type="journal article" date="2023" name="G3 (Bethesda)">
        <title>A chromosome-length genome assembly and annotation of blackberry (Rubus argutus, cv. 'Hillquist').</title>
        <authorList>
            <person name="Bruna T."/>
            <person name="Aryal R."/>
            <person name="Dudchenko O."/>
            <person name="Sargent D.J."/>
            <person name="Mead D."/>
            <person name="Buti M."/>
            <person name="Cavallini A."/>
            <person name="Hytonen T."/>
            <person name="Andres J."/>
            <person name="Pham M."/>
            <person name="Weisz D."/>
            <person name="Mascagni F."/>
            <person name="Usai G."/>
            <person name="Natali L."/>
            <person name="Bassil N."/>
            <person name="Fernandez G.E."/>
            <person name="Lomsadze A."/>
            <person name="Armour M."/>
            <person name="Olukolu B."/>
            <person name="Poorten T."/>
            <person name="Britton C."/>
            <person name="Davik J."/>
            <person name="Ashrafi H."/>
            <person name="Aiden E.L."/>
            <person name="Borodovsky M."/>
            <person name="Worthington M."/>
        </authorList>
    </citation>
    <scope>NUCLEOTIDE SEQUENCE [LARGE SCALE GENOMIC DNA]</scope>
    <source>
        <strain evidence="3">PI 553951</strain>
    </source>
</reference>
<gene>
    <name evidence="3" type="ORF">M0R45_036437</name>
</gene>
<dbReference type="PANTHER" id="PTHR45934">
    <property type="entry name" value="FAD/NAD(P)-BINDING OXIDOREDUCTASE FAMILY PROTEIN"/>
    <property type="match status" value="1"/>
</dbReference>
<name>A0AAW1VW41_RUBAR</name>
<dbReference type="SUPFAM" id="SSF51905">
    <property type="entry name" value="FAD/NAD(P)-binding domain"/>
    <property type="match status" value="1"/>
</dbReference>
<dbReference type="Proteomes" id="UP001457282">
    <property type="component" value="Unassembled WGS sequence"/>
</dbReference>
<dbReference type="InterPro" id="IPR044560">
    <property type="entry name" value="MOase"/>
</dbReference>
<dbReference type="GO" id="GO:0004497">
    <property type="term" value="F:monooxygenase activity"/>
    <property type="evidence" value="ECO:0007669"/>
    <property type="project" value="UniProtKB-KW"/>
</dbReference>
<evidence type="ECO:0000313" key="4">
    <source>
        <dbReference type="Proteomes" id="UP001457282"/>
    </source>
</evidence>
<evidence type="ECO:0000256" key="2">
    <source>
        <dbReference type="ARBA" id="ARBA00023033"/>
    </source>
</evidence>
<dbReference type="AlphaFoldDB" id="A0AAW1VW41"/>
<proteinExistence type="predicted"/>
<comment type="caution">
    <text evidence="3">The sequence shown here is derived from an EMBL/GenBank/DDBJ whole genome shotgun (WGS) entry which is preliminary data.</text>
</comment>
<dbReference type="EMBL" id="JBEDUW010000007">
    <property type="protein sequence ID" value="KAK9912579.1"/>
    <property type="molecule type" value="Genomic_DNA"/>
</dbReference>
<dbReference type="PANTHER" id="PTHR45934:SF7">
    <property type="entry name" value="FAD_NAD(P)-BINDING OXIDOREDUCTASE FAMILY PROTEIN"/>
    <property type="match status" value="1"/>
</dbReference>
<accession>A0AAW1VW41</accession>
<sequence length="103" mass="11577">MTPFIAQGGSASLEDAVVLARCLARKTVVGDISGRGSKVMVEEAFDEYLNERKPRLLRLSSQSYLLGKMNETPSKFIKFLCIVFMVILFRESHSHTRYDCASL</sequence>
<dbReference type="InterPro" id="IPR036188">
    <property type="entry name" value="FAD/NAD-bd_sf"/>
</dbReference>
<evidence type="ECO:0000256" key="1">
    <source>
        <dbReference type="ARBA" id="ARBA00023002"/>
    </source>
</evidence>
<evidence type="ECO:0000313" key="3">
    <source>
        <dbReference type="EMBL" id="KAK9912579.1"/>
    </source>
</evidence>
<dbReference type="Gene3D" id="3.50.50.60">
    <property type="entry name" value="FAD/NAD(P)-binding domain"/>
    <property type="match status" value="1"/>
</dbReference>
<organism evidence="3 4">
    <name type="scientific">Rubus argutus</name>
    <name type="common">Southern blackberry</name>
    <dbReference type="NCBI Taxonomy" id="59490"/>
    <lineage>
        <taxon>Eukaryota</taxon>
        <taxon>Viridiplantae</taxon>
        <taxon>Streptophyta</taxon>
        <taxon>Embryophyta</taxon>
        <taxon>Tracheophyta</taxon>
        <taxon>Spermatophyta</taxon>
        <taxon>Magnoliopsida</taxon>
        <taxon>eudicotyledons</taxon>
        <taxon>Gunneridae</taxon>
        <taxon>Pentapetalae</taxon>
        <taxon>rosids</taxon>
        <taxon>fabids</taxon>
        <taxon>Rosales</taxon>
        <taxon>Rosaceae</taxon>
        <taxon>Rosoideae</taxon>
        <taxon>Rosoideae incertae sedis</taxon>
        <taxon>Rubus</taxon>
    </lineage>
</organism>